<reference evidence="1 2" key="2">
    <citation type="submission" date="2008-10" db="EMBL/GenBank/DDBJ databases">
        <authorList>
            <person name="Fulton L."/>
            <person name="Clifton S."/>
            <person name="Fulton B."/>
            <person name="Xu J."/>
            <person name="Minx P."/>
            <person name="Pepin K.H."/>
            <person name="Johnson M."/>
            <person name="Bhonagiri V."/>
            <person name="Nash W.E."/>
            <person name="Mardis E.R."/>
            <person name="Wilson R.K."/>
        </authorList>
    </citation>
    <scope>NUCLEOTIDE SEQUENCE [LARGE SCALE GENOMIC DNA]</scope>
    <source>
        <strain evidence="1 2">ATCC 29098</strain>
    </source>
</reference>
<dbReference type="AlphaFoldDB" id="B6WWA8"/>
<name>B6WWA8_9BACT</name>
<dbReference type="Proteomes" id="UP000003676">
    <property type="component" value="Unassembled WGS sequence"/>
</dbReference>
<organism evidence="1 2">
    <name type="scientific">Desulfovibrio piger ATCC 29098</name>
    <dbReference type="NCBI Taxonomy" id="411464"/>
    <lineage>
        <taxon>Bacteria</taxon>
        <taxon>Pseudomonadati</taxon>
        <taxon>Thermodesulfobacteriota</taxon>
        <taxon>Desulfovibrionia</taxon>
        <taxon>Desulfovibrionales</taxon>
        <taxon>Desulfovibrionaceae</taxon>
        <taxon>Desulfovibrio</taxon>
    </lineage>
</organism>
<gene>
    <name evidence="1" type="ORF">DESPIG_02376</name>
</gene>
<comment type="caution">
    <text evidence="1">The sequence shown here is derived from an EMBL/GenBank/DDBJ whole genome shotgun (WGS) entry which is preliminary data.</text>
</comment>
<evidence type="ECO:0000313" key="1">
    <source>
        <dbReference type="EMBL" id="EEB32766.1"/>
    </source>
</evidence>
<sequence>MRAGPSPSRCGQCIFLPADACHTRRFPVNFYPSDRPRRARKIRPGQYRGIY</sequence>
<protein>
    <submittedName>
        <fullName evidence="1">Uncharacterized protein</fullName>
    </submittedName>
</protein>
<evidence type="ECO:0000313" key="2">
    <source>
        <dbReference type="Proteomes" id="UP000003676"/>
    </source>
</evidence>
<dbReference type="EMBL" id="ABXU01000069">
    <property type="protein sequence ID" value="EEB32766.1"/>
    <property type="molecule type" value="Genomic_DNA"/>
</dbReference>
<reference evidence="1 2" key="1">
    <citation type="submission" date="2008-10" db="EMBL/GenBank/DDBJ databases">
        <title>Draft genome sequence of Desulvovibrio piger (ATCC 29098).</title>
        <authorList>
            <person name="Sudarsanam P."/>
            <person name="Ley R."/>
            <person name="Guruge J."/>
            <person name="Turnbaugh P.J."/>
            <person name="Mahowald M."/>
            <person name="Liep D."/>
            <person name="Gordon J."/>
        </authorList>
    </citation>
    <scope>NUCLEOTIDE SEQUENCE [LARGE SCALE GENOMIC DNA]</scope>
    <source>
        <strain evidence="1 2">ATCC 29098</strain>
    </source>
</reference>
<proteinExistence type="predicted"/>
<accession>B6WWA8</accession>
<dbReference type="HOGENOM" id="CLU_3098175_0_0_7"/>